<dbReference type="EnsemblPlants" id="QL05p065543:mrna">
    <property type="protein sequence ID" value="QL05p065543:mrna"/>
    <property type="gene ID" value="QL05p065543"/>
</dbReference>
<evidence type="ECO:0000313" key="2">
    <source>
        <dbReference type="EnsemblPlants" id="QL05p065543:mrna"/>
    </source>
</evidence>
<reference evidence="2" key="2">
    <citation type="submission" date="2021-01" db="UniProtKB">
        <authorList>
            <consortium name="EnsemblPlants"/>
        </authorList>
    </citation>
    <scope>IDENTIFICATION</scope>
</reference>
<dbReference type="Gramene" id="QL05p065543:mrna">
    <property type="protein sequence ID" value="QL05p065543:mrna"/>
    <property type="gene ID" value="QL05p065543"/>
</dbReference>
<dbReference type="Proteomes" id="UP000594261">
    <property type="component" value="Chromosome 5"/>
</dbReference>
<name>A0A7N2LT66_QUELO</name>
<sequence>MKKKNKAIALSYPQHHHQQNHTLLFFFFFCILICYLPRSNGRSEEKDAVLVGDGYRIRSVSIDPSGKSLIAYLGLINSSSIFGPDIQNLNFIASCKAASSLFRHHFHINAARKLVERQLMRRQLLP</sequence>
<feature type="transmembrane region" description="Helical" evidence="1">
    <location>
        <begin position="21"/>
        <end position="38"/>
    </location>
</feature>
<dbReference type="InParanoid" id="A0A7N2LT66"/>
<accession>A0A7N2LT66</accession>
<keyword evidence="1" id="KW-0472">Membrane</keyword>
<dbReference type="EMBL" id="LRBV02000005">
    <property type="status" value="NOT_ANNOTATED_CDS"/>
    <property type="molecule type" value="Genomic_DNA"/>
</dbReference>
<keyword evidence="1" id="KW-0812">Transmembrane</keyword>
<proteinExistence type="predicted"/>
<dbReference type="AlphaFoldDB" id="A0A7N2LT66"/>
<evidence type="ECO:0000256" key="1">
    <source>
        <dbReference type="SAM" id="Phobius"/>
    </source>
</evidence>
<evidence type="ECO:0000313" key="3">
    <source>
        <dbReference type="Proteomes" id="UP000594261"/>
    </source>
</evidence>
<keyword evidence="1" id="KW-1133">Transmembrane helix</keyword>
<protein>
    <submittedName>
        <fullName evidence="2">Uncharacterized protein</fullName>
    </submittedName>
</protein>
<keyword evidence="3" id="KW-1185">Reference proteome</keyword>
<dbReference type="Gene3D" id="2.60.40.1760">
    <property type="entry name" value="glycosyl hydrolase (family 31)"/>
    <property type="match status" value="1"/>
</dbReference>
<reference evidence="2 3" key="1">
    <citation type="journal article" date="2016" name="G3 (Bethesda)">
        <title>First Draft Assembly and Annotation of the Genome of a California Endemic Oak Quercus lobata Nee (Fagaceae).</title>
        <authorList>
            <person name="Sork V.L."/>
            <person name="Fitz-Gibbon S.T."/>
            <person name="Puiu D."/>
            <person name="Crepeau M."/>
            <person name="Gugger P.F."/>
            <person name="Sherman R."/>
            <person name="Stevens K."/>
            <person name="Langley C.H."/>
            <person name="Pellegrini M."/>
            <person name="Salzberg S.L."/>
        </authorList>
    </citation>
    <scope>NUCLEOTIDE SEQUENCE [LARGE SCALE GENOMIC DNA]</scope>
    <source>
        <strain evidence="2 3">cv. SW786</strain>
    </source>
</reference>
<organism evidence="2 3">
    <name type="scientific">Quercus lobata</name>
    <name type="common">Valley oak</name>
    <dbReference type="NCBI Taxonomy" id="97700"/>
    <lineage>
        <taxon>Eukaryota</taxon>
        <taxon>Viridiplantae</taxon>
        <taxon>Streptophyta</taxon>
        <taxon>Embryophyta</taxon>
        <taxon>Tracheophyta</taxon>
        <taxon>Spermatophyta</taxon>
        <taxon>Magnoliopsida</taxon>
        <taxon>eudicotyledons</taxon>
        <taxon>Gunneridae</taxon>
        <taxon>Pentapetalae</taxon>
        <taxon>rosids</taxon>
        <taxon>fabids</taxon>
        <taxon>Fagales</taxon>
        <taxon>Fagaceae</taxon>
        <taxon>Quercus</taxon>
    </lineage>
</organism>